<evidence type="ECO:0000313" key="4">
    <source>
        <dbReference type="Proteomes" id="UP001057753"/>
    </source>
</evidence>
<feature type="transmembrane region" description="Helical" evidence="1">
    <location>
        <begin position="45"/>
        <end position="68"/>
    </location>
</feature>
<protein>
    <submittedName>
        <fullName evidence="3">DUF4328 domain-containing protein</fullName>
    </submittedName>
</protein>
<keyword evidence="1" id="KW-1133">Transmembrane helix</keyword>
<feature type="transmembrane region" description="Helical" evidence="1">
    <location>
        <begin position="164"/>
        <end position="189"/>
    </location>
</feature>
<proteinExistence type="predicted"/>
<name>A0A9Q4B358_SALAG</name>
<organism evidence="3 4">
    <name type="scientific">Salipaludibacillus agaradhaerens</name>
    <name type="common">Bacillus agaradhaerens</name>
    <dbReference type="NCBI Taxonomy" id="76935"/>
    <lineage>
        <taxon>Bacteria</taxon>
        <taxon>Bacillati</taxon>
        <taxon>Bacillota</taxon>
        <taxon>Bacilli</taxon>
        <taxon>Bacillales</taxon>
        <taxon>Bacillaceae</taxon>
    </lineage>
</organism>
<feature type="transmembrane region" description="Helical" evidence="1">
    <location>
        <begin position="12"/>
        <end position="33"/>
    </location>
</feature>
<keyword evidence="1" id="KW-0472">Membrane</keyword>
<accession>A0A9Q4B358</accession>
<evidence type="ECO:0000313" key="3">
    <source>
        <dbReference type="EMBL" id="MCR6097513.1"/>
    </source>
</evidence>
<dbReference type="EMBL" id="JABXYM010000001">
    <property type="protein sequence ID" value="MCR6097513.1"/>
    <property type="molecule type" value="Genomic_DNA"/>
</dbReference>
<feature type="transmembrane region" description="Helical" evidence="1">
    <location>
        <begin position="80"/>
        <end position="105"/>
    </location>
</feature>
<dbReference type="RefSeq" id="WP_257821906.1">
    <property type="nucleotide sequence ID" value="NZ_JABXYM010000001.1"/>
</dbReference>
<dbReference type="InterPro" id="IPR025565">
    <property type="entry name" value="DUF4328"/>
</dbReference>
<dbReference type="Pfam" id="PF14219">
    <property type="entry name" value="DUF4328"/>
    <property type="match status" value="1"/>
</dbReference>
<comment type="caution">
    <text evidence="3">The sequence shown here is derived from an EMBL/GenBank/DDBJ whole genome shotgun (WGS) entry which is preliminary data.</text>
</comment>
<feature type="transmembrane region" description="Helical" evidence="1">
    <location>
        <begin position="126"/>
        <end position="144"/>
    </location>
</feature>
<dbReference type="Proteomes" id="UP001057753">
    <property type="component" value="Unassembled WGS sequence"/>
</dbReference>
<keyword evidence="4" id="KW-1185">Reference proteome</keyword>
<gene>
    <name evidence="3" type="ORF">HXA33_13260</name>
</gene>
<sequence length="204" mass="23429">MRSTLTGQLLKYLLISMIIVLIIQTGLYGILFVSPTALTGFDGLFLLILYAYLFLVIAILVMYVIWMYKVHKDIHELNSYYPVTAMTSLPLLIIPIVNLFGIGRVHNQIAKFYRRQPSTAHLHKPIVRHLIFWYILILMMHQLTRYLSANSVTFDLYIIQNIGYLIVNVLILRGTIFINTGLNTLFDVVSKQGKQVIKKNDGLV</sequence>
<keyword evidence="1" id="KW-0812">Transmembrane</keyword>
<feature type="domain" description="DUF4328" evidence="2">
    <location>
        <begin position="33"/>
        <end position="146"/>
    </location>
</feature>
<evidence type="ECO:0000259" key="2">
    <source>
        <dbReference type="Pfam" id="PF14219"/>
    </source>
</evidence>
<dbReference type="AlphaFoldDB" id="A0A9Q4B358"/>
<reference evidence="3" key="1">
    <citation type="submission" date="2020-06" db="EMBL/GenBank/DDBJ databases">
        <title>Insight into the genomes of haloalkaliphilic bacilli from Kenyan soda lakes.</title>
        <authorList>
            <person name="Mwirichia R."/>
            <person name="Villamizar G.C."/>
            <person name="Poehlein A."/>
            <person name="Mugweru J."/>
            <person name="Kipnyargis A."/>
            <person name="Kiplimo D."/>
            <person name="Orwa P."/>
            <person name="Daniel R."/>
        </authorList>
    </citation>
    <scope>NUCLEOTIDE SEQUENCE</scope>
    <source>
        <strain evidence="3">B1096_S55</strain>
    </source>
</reference>
<evidence type="ECO:0000256" key="1">
    <source>
        <dbReference type="SAM" id="Phobius"/>
    </source>
</evidence>